<evidence type="ECO:0000313" key="3">
    <source>
        <dbReference type="Proteomes" id="UP000824179"/>
    </source>
</evidence>
<name>A0A9D1AH06_9FIRM</name>
<organism evidence="2 3">
    <name type="scientific">Candidatus Coproplasma stercoripullorum</name>
    <dbReference type="NCBI Taxonomy" id="2840751"/>
    <lineage>
        <taxon>Bacteria</taxon>
        <taxon>Bacillati</taxon>
        <taxon>Bacillota</taxon>
        <taxon>Clostridia</taxon>
        <taxon>Eubacteriales</taxon>
        <taxon>Candidatus Coproplasma</taxon>
    </lineage>
</organism>
<evidence type="ECO:0000313" key="2">
    <source>
        <dbReference type="EMBL" id="HIR39895.1"/>
    </source>
</evidence>
<dbReference type="EMBL" id="DVHB01000100">
    <property type="protein sequence ID" value="HIR39895.1"/>
    <property type="molecule type" value="Genomic_DNA"/>
</dbReference>
<dbReference type="InterPro" id="IPR002489">
    <property type="entry name" value="Glu_synth_asu_C"/>
</dbReference>
<comment type="caution">
    <text evidence="2">The sequence shown here is derived from an EMBL/GenBank/DDBJ whole genome shotgun (WGS) entry which is preliminary data.</text>
</comment>
<protein>
    <submittedName>
        <fullName evidence="2">Glutamate synthase</fullName>
    </submittedName>
</protein>
<dbReference type="Gene3D" id="2.160.20.60">
    <property type="entry name" value="Glutamate synthase, alpha subunit, C-terminal domain"/>
    <property type="match status" value="1"/>
</dbReference>
<dbReference type="GO" id="GO:0016491">
    <property type="term" value="F:oxidoreductase activity"/>
    <property type="evidence" value="ECO:0007669"/>
    <property type="project" value="InterPro"/>
</dbReference>
<dbReference type="PIRSF" id="PIRSF006519">
    <property type="entry name" value="GOGAT_dom3"/>
    <property type="match status" value="1"/>
</dbReference>
<dbReference type="PANTHER" id="PTHR39673:SF5">
    <property type="entry name" value="TUNGSTEN-CONTAINING FORMYLMETHANOFURAN DEHYDROGENASE 2 SUBUNIT C"/>
    <property type="match status" value="1"/>
</dbReference>
<proteinExistence type="predicted"/>
<reference evidence="2" key="2">
    <citation type="journal article" date="2021" name="PeerJ">
        <title>Extensive microbial diversity within the chicken gut microbiome revealed by metagenomics and culture.</title>
        <authorList>
            <person name="Gilroy R."/>
            <person name="Ravi A."/>
            <person name="Getino M."/>
            <person name="Pursley I."/>
            <person name="Horton D.L."/>
            <person name="Alikhan N.F."/>
            <person name="Baker D."/>
            <person name="Gharbi K."/>
            <person name="Hall N."/>
            <person name="Watson M."/>
            <person name="Adriaenssens E.M."/>
            <person name="Foster-Nyarko E."/>
            <person name="Jarju S."/>
            <person name="Secka A."/>
            <person name="Antonio M."/>
            <person name="Oren A."/>
            <person name="Chaudhuri R.R."/>
            <person name="La Ragione R."/>
            <person name="Hildebrand F."/>
            <person name="Pallen M.J."/>
        </authorList>
    </citation>
    <scope>NUCLEOTIDE SEQUENCE</scope>
    <source>
        <strain evidence="2">ChiW25-3613</strain>
    </source>
</reference>
<reference evidence="2" key="1">
    <citation type="submission" date="2020-10" db="EMBL/GenBank/DDBJ databases">
        <authorList>
            <person name="Gilroy R."/>
        </authorList>
    </citation>
    <scope>NUCLEOTIDE SEQUENCE</scope>
    <source>
        <strain evidence="2">ChiW25-3613</strain>
    </source>
</reference>
<dbReference type="PANTHER" id="PTHR39673">
    <property type="entry name" value="TUNGSTEN FORMYLMETHANOFURAN DEHYDROGENASE, SUBUNIT C (FWDC)"/>
    <property type="match status" value="1"/>
</dbReference>
<dbReference type="SUPFAM" id="SSF69336">
    <property type="entry name" value="Alpha subunit of glutamate synthase, C-terminal domain"/>
    <property type="match status" value="1"/>
</dbReference>
<evidence type="ECO:0000259" key="1">
    <source>
        <dbReference type="Pfam" id="PF01493"/>
    </source>
</evidence>
<sequence length="242" mass="26521">MEINVDENVHFQALNRIVRESKDTDITINGVVGQRYIADGLSGKRIIINGVPGNALGAYMNGCEVIVHGNVQEATGDTMNSGKIVVYGNAGDATGYAMRGGRIYIRDNIGYRAGIHMKAYMDFKPAIVVGGRAGSFLGEYQAGGVIVVLGQNKDGLPIINNFCGTGMHGGVMYLRCDELPRSLPSQVSAVKKWGADIEELAELVREWCNFFPEYDSKTLLEHNFFVLTPNTDNPYKQMYTNN</sequence>
<feature type="domain" description="Glutamate synthase alpha subunit C-terminal" evidence="1">
    <location>
        <begin position="13"/>
        <end position="177"/>
    </location>
</feature>
<dbReference type="Pfam" id="PF01493">
    <property type="entry name" value="GXGXG"/>
    <property type="match status" value="1"/>
</dbReference>
<dbReference type="AlphaFoldDB" id="A0A9D1AH06"/>
<dbReference type="InterPro" id="IPR012061">
    <property type="entry name" value="Glu_synth_lsu_3"/>
</dbReference>
<gene>
    <name evidence="2" type="ORF">IAB90_05890</name>
</gene>
<accession>A0A9D1AH06</accession>
<dbReference type="Proteomes" id="UP000824179">
    <property type="component" value="Unassembled WGS sequence"/>
</dbReference>
<dbReference type="InterPro" id="IPR036485">
    <property type="entry name" value="Glu_synth_asu_C_sf"/>
</dbReference>